<keyword evidence="3 7" id="KW-0479">Metal-binding</keyword>
<evidence type="ECO:0000256" key="7">
    <source>
        <dbReference type="RuleBase" id="RU000461"/>
    </source>
</evidence>
<sequence length="412" mass="46524">MSATSDASSDLYGPVEDWADDLDHADPEYNRRAHEIWHDLREGGCPVAHSDRYGGMWAPLTHDYVKEVAYDTEHFTSQGVIVNRGRPIAPPPVGPAPPITSDPPFHQVARRLLLPPFSPKRIEAWDDDVRDLCRSLLDDMGDIEAGASVVDAAVQYAQHIPVNVIARMLGFPTTDDDYFRRCVHELIERVNEPLDDERDDGPRLDLYLDRQIEEHRANPRDDLTTFLLEAEIDGNKLSHEHVRGSMVLLLIAGIDTTWSAIGSSLWHLATHPDDLERLRNEPDLMQFAVEEFLRAYAPVTMARLVKEDHDFHGCPMKADEWVLLPFPAANRDPAFFDDAEEFVIDRAENRHAAFGLGIHRCLGSNLARLELRVAIEEFIARFPAFSLGGETRWSVGQIRGPRELPLRIDAVA</sequence>
<dbReference type="GO" id="GO:0020037">
    <property type="term" value="F:heme binding"/>
    <property type="evidence" value="ECO:0007669"/>
    <property type="project" value="InterPro"/>
</dbReference>
<dbReference type="Pfam" id="PF00067">
    <property type="entry name" value="p450"/>
    <property type="match status" value="1"/>
</dbReference>
<dbReference type="OrthoDB" id="3599725at2"/>
<evidence type="ECO:0000313" key="8">
    <source>
        <dbReference type="EMBL" id="TDT17668.1"/>
    </source>
</evidence>
<proteinExistence type="inferred from homology"/>
<keyword evidence="4 7" id="KW-0560">Oxidoreductase</keyword>
<dbReference type="GO" id="GO:0004497">
    <property type="term" value="F:monooxygenase activity"/>
    <property type="evidence" value="ECO:0007669"/>
    <property type="project" value="UniProtKB-KW"/>
</dbReference>
<dbReference type="SUPFAM" id="SSF48264">
    <property type="entry name" value="Cytochrome P450"/>
    <property type="match status" value="1"/>
</dbReference>
<name>A0A4V3EJD4_9ACTN</name>
<keyword evidence="9" id="KW-1185">Reference proteome</keyword>
<dbReference type="Proteomes" id="UP000294558">
    <property type="component" value="Unassembled WGS sequence"/>
</dbReference>
<protein>
    <recommendedName>
        <fullName evidence="10">Cytochrome P450</fullName>
    </recommendedName>
</protein>
<evidence type="ECO:0000256" key="3">
    <source>
        <dbReference type="ARBA" id="ARBA00022723"/>
    </source>
</evidence>
<evidence type="ECO:0000256" key="5">
    <source>
        <dbReference type="ARBA" id="ARBA00023004"/>
    </source>
</evidence>
<gene>
    <name evidence="8" type="ORF">BDK89_3279</name>
</gene>
<evidence type="ECO:0000256" key="6">
    <source>
        <dbReference type="ARBA" id="ARBA00023033"/>
    </source>
</evidence>
<dbReference type="EMBL" id="SOAU01000001">
    <property type="protein sequence ID" value="TDT17668.1"/>
    <property type="molecule type" value="Genomic_DNA"/>
</dbReference>
<accession>A0A4V3EJD4</accession>
<dbReference type="GO" id="GO:0005506">
    <property type="term" value="F:iron ion binding"/>
    <property type="evidence" value="ECO:0007669"/>
    <property type="project" value="InterPro"/>
</dbReference>
<dbReference type="InterPro" id="IPR002397">
    <property type="entry name" value="Cyt_P450_B"/>
</dbReference>
<dbReference type="FunFam" id="1.10.630.10:FF:000018">
    <property type="entry name" value="Cytochrome P450 monooxygenase"/>
    <property type="match status" value="1"/>
</dbReference>
<evidence type="ECO:0000256" key="1">
    <source>
        <dbReference type="ARBA" id="ARBA00010617"/>
    </source>
</evidence>
<comment type="caution">
    <text evidence="8">The sequence shown here is derived from an EMBL/GenBank/DDBJ whole genome shotgun (WGS) entry which is preliminary data.</text>
</comment>
<evidence type="ECO:0000313" key="9">
    <source>
        <dbReference type="Proteomes" id="UP000294558"/>
    </source>
</evidence>
<keyword evidence="6 7" id="KW-0503">Monooxygenase</keyword>
<evidence type="ECO:0000256" key="4">
    <source>
        <dbReference type="ARBA" id="ARBA00023002"/>
    </source>
</evidence>
<dbReference type="RefSeq" id="WP_133869942.1">
    <property type="nucleotide sequence ID" value="NZ_SOAU01000001.1"/>
</dbReference>
<dbReference type="Gene3D" id="1.10.630.10">
    <property type="entry name" value="Cytochrome P450"/>
    <property type="match status" value="1"/>
</dbReference>
<dbReference type="PANTHER" id="PTHR46696">
    <property type="entry name" value="P450, PUTATIVE (EUROFUNG)-RELATED"/>
    <property type="match status" value="1"/>
</dbReference>
<dbReference type="AlphaFoldDB" id="A0A4V3EJD4"/>
<keyword evidence="2 7" id="KW-0349">Heme</keyword>
<comment type="similarity">
    <text evidence="1 7">Belongs to the cytochrome P450 family.</text>
</comment>
<dbReference type="InterPro" id="IPR017972">
    <property type="entry name" value="Cyt_P450_CS"/>
</dbReference>
<dbReference type="PANTHER" id="PTHR46696:SF6">
    <property type="entry name" value="P450, PUTATIVE (EUROFUNG)-RELATED"/>
    <property type="match status" value="1"/>
</dbReference>
<dbReference type="PRINTS" id="PR00359">
    <property type="entry name" value="BP450"/>
</dbReference>
<evidence type="ECO:0000256" key="2">
    <source>
        <dbReference type="ARBA" id="ARBA00022617"/>
    </source>
</evidence>
<dbReference type="InterPro" id="IPR001128">
    <property type="entry name" value="Cyt_P450"/>
</dbReference>
<dbReference type="InterPro" id="IPR036396">
    <property type="entry name" value="Cyt_P450_sf"/>
</dbReference>
<evidence type="ECO:0008006" key="10">
    <source>
        <dbReference type="Google" id="ProtNLM"/>
    </source>
</evidence>
<keyword evidence="5 7" id="KW-0408">Iron</keyword>
<dbReference type="PROSITE" id="PS00086">
    <property type="entry name" value="CYTOCHROME_P450"/>
    <property type="match status" value="1"/>
</dbReference>
<organism evidence="8 9">
    <name type="scientific">Ilumatobacter fluminis</name>
    <dbReference type="NCBI Taxonomy" id="467091"/>
    <lineage>
        <taxon>Bacteria</taxon>
        <taxon>Bacillati</taxon>
        <taxon>Actinomycetota</taxon>
        <taxon>Acidimicrobiia</taxon>
        <taxon>Acidimicrobiales</taxon>
        <taxon>Ilumatobacteraceae</taxon>
        <taxon>Ilumatobacter</taxon>
    </lineage>
</organism>
<dbReference type="GO" id="GO:0016705">
    <property type="term" value="F:oxidoreductase activity, acting on paired donors, with incorporation or reduction of molecular oxygen"/>
    <property type="evidence" value="ECO:0007669"/>
    <property type="project" value="InterPro"/>
</dbReference>
<reference evidence="8 9" key="1">
    <citation type="submission" date="2019-03" db="EMBL/GenBank/DDBJ databases">
        <title>Sequencing the genomes of 1000 actinobacteria strains.</title>
        <authorList>
            <person name="Klenk H.-P."/>
        </authorList>
    </citation>
    <scope>NUCLEOTIDE SEQUENCE [LARGE SCALE GENOMIC DNA]</scope>
    <source>
        <strain evidence="8 9">DSM 18936</strain>
    </source>
</reference>